<evidence type="ECO:0000256" key="5">
    <source>
        <dbReference type="ARBA" id="ARBA00022842"/>
    </source>
</evidence>
<dbReference type="AlphaFoldDB" id="T0ZB66"/>
<dbReference type="Gene3D" id="3.90.79.10">
    <property type="entry name" value="Nucleoside Triphosphate Pyrophosphohydrolase"/>
    <property type="match status" value="1"/>
</dbReference>
<dbReference type="PROSITE" id="PS51462">
    <property type="entry name" value="NUDIX"/>
    <property type="match status" value="1"/>
</dbReference>
<organism evidence="8">
    <name type="scientific">mine drainage metagenome</name>
    <dbReference type="NCBI Taxonomy" id="410659"/>
    <lineage>
        <taxon>unclassified sequences</taxon>
        <taxon>metagenomes</taxon>
        <taxon>ecological metagenomes</taxon>
    </lineage>
</organism>
<feature type="non-terminal residue" evidence="8">
    <location>
        <position position="103"/>
    </location>
</feature>
<dbReference type="GO" id="GO:0046872">
    <property type="term" value="F:metal ion binding"/>
    <property type="evidence" value="ECO:0007669"/>
    <property type="project" value="UniProtKB-KW"/>
</dbReference>
<name>T0ZB66_9ZZZZ</name>
<reference evidence="8" key="2">
    <citation type="journal article" date="2014" name="ISME J.">
        <title>Microbial stratification in low pH oxic and suboxic macroscopic growths along an acid mine drainage.</title>
        <authorList>
            <person name="Mendez-Garcia C."/>
            <person name="Mesa V."/>
            <person name="Sprenger R.R."/>
            <person name="Richter M."/>
            <person name="Diez M.S."/>
            <person name="Solano J."/>
            <person name="Bargiela R."/>
            <person name="Golyshina O.V."/>
            <person name="Manteca A."/>
            <person name="Ramos J.L."/>
            <person name="Gallego J.R."/>
            <person name="Llorente I."/>
            <person name="Martins Dos Santos V.A."/>
            <person name="Jensen O.N."/>
            <person name="Pelaez A.I."/>
            <person name="Sanchez J."/>
            <person name="Ferrer M."/>
        </authorList>
    </citation>
    <scope>NUCLEOTIDE SEQUENCE</scope>
</reference>
<evidence type="ECO:0000256" key="4">
    <source>
        <dbReference type="ARBA" id="ARBA00022801"/>
    </source>
</evidence>
<dbReference type="InterPro" id="IPR000086">
    <property type="entry name" value="NUDIX_hydrolase_dom"/>
</dbReference>
<accession>T0ZB66</accession>
<keyword evidence="4 8" id="KW-0378">Hydrolase</keyword>
<feature type="domain" description="Nudix hydrolase" evidence="7">
    <location>
        <begin position="34"/>
        <end position="103"/>
    </location>
</feature>
<evidence type="ECO:0000259" key="7">
    <source>
        <dbReference type="PROSITE" id="PS51462"/>
    </source>
</evidence>
<evidence type="ECO:0000256" key="3">
    <source>
        <dbReference type="ARBA" id="ARBA00022723"/>
    </source>
</evidence>
<evidence type="ECO:0000256" key="1">
    <source>
        <dbReference type="ARBA" id="ARBA00001936"/>
    </source>
</evidence>
<keyword evidence="5" id="KW-0460">Magnesium</keyword>
<evidence type="ECO:0000256" key="2">
    <source>
        <dbReference type="ARBA" id="ARBA00001946"/>
    </source>
</evidence>
<keyword evidence="3" id="KW-0479">Metal-binding</keyword>
<dbReference type="PANTHER" id="PTHR12992:SF11">
    <property type="entry name" value="MITOCHONDRIAL COENZYME A DIPHOSPHATASE NUDT8"/>
    <property type="match status" value="1"/>
</dbReference>
<gene>
    <name evidence="8" type="ORF">B1B_14107</name>
</gene>
<dbReference type="SUPFAM" id="SSF55811">
    <property type="entry name" value="Nudix"/>
    <property type="match status" value="1"/>
</dbReference>
<comment type="cofactor">
    <cofactor evidence="2">
        <name>Mg(2+)</name>
        <dbReference type="ChEBI" id="CHEBI:18420"/>
    </cofactor>
</comment>
<evidence type="ECO:0000256" key="6">
    <source>
        <dbReference type="ARBA" id="ARBA00023211"/>
    </source>
</evidence>
<dbReference type="PANTHER" id="PTHR12992">
    <property type="entry name" value="NUDIX HYDROLASE"/>
    <property type="match status" value="1"/>
</dbReference>
<keyword evidence="6" id="KW-0464">Manganese</keyword>
<reference evidence="8" key="1">
    <citation type="submission" date="2013-08" db="EMBL/GenBank/DDBJ databases">
        <authorList>
            <person name="Mendez C."/>
            <person name="Richter M."/>
            <person name="Ferrer M."/>
            <person name="Sanchez J."/>
        </authorList>
    </citation>
    <scope>NUCLEOTIDE SEQUENCE</scope>
</reference>
<dbReference type="GO" id="GO:0010945">
    <property type="term" value="F:coenzyme A diphosphatase activity"/>
    <property type="evidence" value="ECO:0007669"/>
    <property type="project" value="InterPro"/>
</dbReference>
<sequence length="103" mass="10890">MSATGGTEPRSEPPGDRIPALLQRFAPTAPPTNLAGAAVLIVLREGVRDIETLLIERAIRSNDRASGQIALPGGHVQEGDRSLAETALRECAEEVGLRPGDLR</sequence>
<comment type="cofactor">
    <cofactor evidence="1">
        <name>Mn(2+)</name>
        <dbReference type="ChEBI" id="CHEBI:29035"/>
    </cofactor>
</comment>
<comment type="caution">
    <text evidence="8">The sequence shown here is derived from an EMBL/GenBank/DDBJ whole genome shotgun (WGS) entry which is preliminary data.</text>
</comment>
<protein>
    <submittedName>
        <fullName evidence="8">NUDIX family hydrolase</fullName>
    </submittedName>
</protein>
<evidence type="ECO:0000313" key="8">
    <source>
        <dbReference type="EMBL" id="EQD42313.1"/>
    </source>
</evidence>
<proteinExistence type="predicted"/>
<dbReference type="Pfam" id="PF00293">
    <property type="entry name" value="NUDIX"/>
    <property type="match status" value="1"/>
</dbReference>
<dbReference type="InterPro" id="IPR045121">
    <property type="entry name" value="CoAse"/>
</dbReference>
<dbReference type="EMBL" id="AUZY01009316">
    <property type="protein sequence ID" value="EQD42313.1"/>
    <property type="molecule type" value="Genomic_DNA"/>
</dbReference>
<dbReference type="InterPro" id="IPR015797">
    <property type="entry name" value="NUDIX_hydrolase-like_dom_sf"/>
</dbReference>